<dbReference type="RefSeq" id="WP_010212937.1">
    <property type="nucleotide sequence ID" value="NZ_CP007637.1"/>
</dbReference>
<name>A0A1N7UAL6_9PSED</name>
<dbReference type="OrthoDB" id="6602106at2"/>
<dbReference type="InterPro" id="IPR036937">
    <property type="entry name" value="Adhesion_dom_fimbrial_sf"/>
</dbReference>
<evidence type="ECO:0000256" key="1">
    <source>
        <dbReference type="SAM" id="SignalP"/>
    </source>
</evidence>
<sequence length="208" mass="21577">MKKLLHTSVAGLLIASALPALAASTVDLTVKGLIVPSACTPSLSANTVDMGRVSVKDLNQESRTLLNPSTLSLSVDCEAATLFAMKATDNRTDSSANAGEFGIGKTAAGEPIGGYGLFLDNAVADAVAVQTIVSYNGGTTWFTHYEDDLWQSTSLISIKAIGTASTPIPAKNTLMALSVNPFILPAKNVTISEDTAIDGLATIEVKYL</sequence>
<dbReference type="AlphaFoldDB" id="A0A1N7UAL6"/>
<keyword evidence="1" id="KW-0732">Signal</keyword>
<dbReference type="EMBL" id="CP007637">
    <property type="protein sequence ID" value="AIB34928.1"/>
    <property type="molecule type" value="Genomic_DNA"/>
</dbReference>
<proteinExistence type="predicted"/>
<organism evidence="2 3">
    <name type="scientific">Pseudomonas simiae</name>
    <dbReference type="NCBI Taxonomy" id="321846"/>
    <lineage>
        <taxon>Bacteria</taxon>
        <taxon>Pseudomonadati</taxon>
        <taxon>Pseudomonadota</taxon>
        <taxon>Gammaproteobacteria</taxon>
        <taxon>Pseudomonadales</taxon>
        <taxon>Pseudomonadaceae</taxon>
        <taxon>Pseudomonas</taxon>
    </lineage>
</organism>
<dbReference type="GO" id="GO:0009289">
    <property type="term" value="C:pilus"/>
    <property type="evidence" value="ECO:0007669"/>
    <property type="project" value="InterPro"/>
</dbReference>
<gene>
    <name evidence="2" type="ORF">PS417_04960</name>
</gene>
<feature type="chain" id="PRO_5009944728" description="DUF1120 domain-containing protein" evidence="1">
    <location>
        <begin position="23"/>
        <end position="208"/>
    </location>
</feature>
<evidence type="ECO:0008006" key="4">
    <source>
        <dbReference type="Google" id="ProtNLM"/>
    </source>
</evidence>
<dbReference type="InterPro" id="IPR010546">
    <property type="entry name" value="DUF1120"/>
</dbReference>
<reference evidence="2 3" key="1">
    <citation type="submission" date="2014-05" db="EMBL/GenBank/DDBJ databases">
        <title>Pseudomonas simiae WCS417.</title>
        <authorList>
            <person name="Berendsen R.L."/>
        </authorList>
    </citation>
    <scope>NUCLEOTIDE SEQUENCE [LARGE SCALE GENOMIC DNA]</scope>
    <source>
        <strain evidence="2 3">WCS417</strain>
    </source>
</reference>
<dbReference type="InterPro" id="IPR008966">
    <property type="entry name" value="Adhesion_dom_sf"/>
</dbReference>
<dbReference type="Pfam" id="PF06551">
    <property type="entry name" value="DUF1120"/>
    <property type="match status" value="1"/>
</dbReference>
<feature type="signal peptide" evidence="1">
    <location>
        <begin position="1"/>
        <end position="22"/>
    </location>
</feature>
<protein>
    <recommendedName>
        <fullName evidence="4">DUF1120 domain-containing protein</fullName>
    </recommendedName>
</protein>
<evidence type="ECO:0000313" key="3">
    <source>
        <dbReference type="Proteomes" id="UP000027308"/>
    </source>
</evidence>
<dbReference type="GO" id="GO:0007155">
    <property type="term" value="P:cell adhesion"/>
    <property type="evidence" value="ECO:0007669"/>
    <property type="project" value="InterPro"/>
</dbReference>
<dbReference type="Proteomes" id="UP000027308">
    <property type="component" value="Chromosome"/>
</dbReference>
<dbReference type="SUPFAM" id="SSF49401">
    <property type="entry name" value="Bacterial adhesins"/>
    <property type="match status" value="1"/>
</dbReference>
<dbReference type="Gene3D" id="2.60.40.1090">
    <property type="entry name" value="Fimbrial-type adhesion domain"/>
    <property type="match status" value="1"/>
</dbReference>
<accession>A0A1N7UAL6</accession>
<evidence type="ECO:0000313" key="2">
    <source>
        <dbReference type="EMBL" id="AIB34928.1"/>
    </source>
</evidence>